<evidence type="ECO:0000256" key="3">
    <source>
        <dbReference type="ARBA" id="ARBA00022490"/>
    </source>
</evidence>
<evidence type="ECO:0000259" key="8">
    <source>
        <dbReference type="SMART" id="SM00454"/>
    </source>
</evidence>
<dbReference type="GO" id="GO:0000289">
    <property type="term" value="P:nuclear-transcribed mRNA poly(A) tail shortening"/>
    <property type="evidence" value="ECO:0007669"/>
    <property type="project" value="TreeGrafter"/>
</dbReference>
<dbReference type="PANTHER" id="PTHR12515:SF5">
    <property type="entry name" value="PROTEIN SMAUG"/>
    <property type="match status" value="1"/>
</dbReference>
<dbReference type="InterPro" id="IPR050897">
    <property type="entry name" value="SMAUG/VTS1_RNA-bind"/>
</dbReference>
<evidence type="ECO:0000256" key="2">
    <source>
        <dbReference type="ARBA" id="ARBA00008232"/>
    </source>
</evidence>
<dbReference type="SMART" id="SM00454">
    <property type="entry name" value="SAM"/>
    <property type="match status" value="1"/>
</dbReference>
<protein>
    <submittedName>
        <fullName evidence="9">SAM domain (Sterile alpha motif) domain-containing protein</fullName>
    </submittedName>
</protein>
<gene>
    <name evidence="9" type="ORF">DdX_17182</name>
</gene>
<evidence type="ECO:0000256" key="6">
    <source>
        <dbReference type="SAM" id="MobiDB-lite"/>
    </source>
</evidence>
<keyword evidence="5" id="KW-0694">RNA-binding</keyword>
<keyword evidence="4" id="KW-0678">Repressor</keyword>
<dbReference type="SUPFAM" id="SSF47769">
    <property type="entry name" value="SAM/Pointed domain"/>
    <property type="match status" value="1"/>
</dbReference>
<feature type="compositionally biased region" description="Polar residues" evidence="6">
    <location>
        <begin position="534"/>
        <end position="562"/>
    </location>
</feature>
<dbReference type="GO" id="GO:0030371">
    <property type="term" value="F:translation repressor activity"/>
    <property type="evidence" value="ECO:0007669"/>
    <property type="project" value="InterPro"/>
</dbReference>
<feature type="chain" id="PRO_5042163696" evidence="7">
    <location>
        <begin position="20"/>
        <end position="927"/>
    </location>
</feature>
<keyword evidence="3" id="KW-0963">Cytoplasm</keyword>
<comment type="similarity">
    <text evidence="2">Belongs to the SMAUG family.</text>
</comment>
<feature type="domain" description="SAM" evidence="8">
    <location>
        <begin position="206"/>
        <end position="268"/>
    </location>
</feature>
<evidence type="ECO:0000256" key="5">
    <source>
        <dbReference type="ARBA" id="ARBA00022884"/>
    </source>
</evidence>
<dbReference type="GO" id="GO:0003729">
    <property type="term" value="F:mRNA binding"/>
    <property type="evidence" value="ECO:0007669"/>
    <property type="project" value="TreeGrafter"/>
</dbReference>
<dbReference type="GO" id="GO:0000932">
    <property type="term" value="C:P-body"/>
    <property type="evidence" value="ECO:0007669"/>
    <property type="project" value="TreeGrafter"/>
</dbReference>
<dbReference type="InterPro" id="IPR037634">
    <property type="entry name" value="Smaug_SAM"/>
</dbReference>
<dbReference type="CDD" id="cd09557">
    <property type="entry name" value="SAM_Smaug"/>
    <property type="match status" value="1"/>
</dbReference>
<comment type="caution">
    <text evidence="9">The sequence shown here is derived from an EMBL/GenBank/DDBJ whole genome shotgun (WGS) entry which is preliminary data.</text>
</comment>
<sequence>MRLLKVASWVVFCLEAVSSIPLFPLRGTSEKSFRIISESPSSSSNHCSKNYSVKEFRPIANYFIMPKPRTTQVPLNTCNGYAAAVSSNSIVNSNLNSRRQNLVPSRSSGAIPLNQTGAVPLAQISGPMRRYSATGYNDYRHMATSHPNTGLLPPKRQSSLNQYDESGAHDSPISTASCSQKAVMNQNGNILPSSNYSNSTLVPANFKLGMKEVPGWLKALRLHKYTALFQNMDYDEMMTLDEQQLEQKQVTKGARKKILQSVQKLKERVTLLKQLETCIDEKGDTRCLIFELRAMMNSPIWSTSMSNKEEDLPSQICRILQRLNNYFFEERSSDNCSLGSVPTSPVTGRPQAKPELISLEDEYVVKLLQTCDRVINHDAFTTGQKQFTAQFRRVLRRYAQHNQAQQPFQMQQSRSYSQFNPNPQMYGARNSQPNMITQQLQNVVPRTSFLQHQHHHHSLIDQNNASGGNTNAFIQQKQPITALGAAGRFGVLESVDATAASSYQKPVSTKPSVPHLSQTWTQQIPDESVKGVCSTGQQPFANSNAQHGSSDLNGQHEPNASNMAENAMNYPQLLLGMLSTIPEFRQILERGITSDLNGVPMMGKPTYQTASTQTVSTSSKEADRPLTAQEKLQFVNEFLPRYSNQDAQVIAQNGKSWANAEGLADKLASQLVLQCQNPNQVLNATAKDTGFQMQNSNITNTSARDSSSFLGQWTPVKECFALQPKYETKISPNGTVFSGPSSGYSSSNCSEPDRSSLCGSPPGLMVYDFGASDRNSGASDPCSQSFGPALANTIIGPTALFDCTKTQTNNFASNPNAYQTSKSYESQLLAKTTSSQPHPYEHVNIIASDSTPNLQWMEPISNKPSFTPYLRANDQYADPFCTYDPSCPPPSSYYLPSSFANSGNVSSSNPGNQSRLWAFTPEPRAVH</sequence>
<dbReference type="InterPro" id="IPR001660">
    <property type="entry name" value="SAM"/>
</dbReference>
<dbReference type="InterPro" id="IPR013761">
    <property type="entry name" value="SAM/pointed_sf"/>
</dbReference>
<organism evidence="9 10">
    <name type="scientific">Ditylenchus destructor</name>
    <dbReference type="NCBI Taxonomy" id="166010"/>
    <lineage>
        <taxon>Eukaryota</taxon>
        <taxon>Metazoa</taxon>
        <taxon>Ecdysozoa</taxon>
        <taxon>Nematoda</taxon>
        <taxon>Chromadorea</taxon>
        <taxon>Rhabditida</taxon>
        <taxon>Tylenchina</taxon>
        <taxon>Tylenchomorpha</taxon>
        <taxon>Sphaerularioidea</taxon>
        <taxon>Anguinidae</taxon>
        <taxon>Anguininae</taxon>
        <taxon>Ditylenchus</taxon>
    </lineage>
</organism>
<feature type="region of interest" description="Disordered" evidence="6">
    <location>
        <begin position="902"/>
        <end position="927"/>
    </location>
</feature>
<evidence type="ECO:0000313" key="10">
    <source>
        <dbReference type="Proteomes" id="UP001201812"/>
    </source>
</evidence>
<dbReference type="InterPro" id="IPR037093">
    <property type="entry name" value="PHAT_dom_sf"/>
</dbReference>
<feature type="region of interest" description="Disordered" evidence="6">
    <location>
        <begin position="145"/>
        <end position="174"/>
    </location>
</feature>
<feature type="compositionally biased region" description="Low complexity" evidence="6">
    <location>
        <begin position="902"/>
        <end position="914"/>
    </location>
</feature>
<comment type="subcellular location">
    <subcellularLocation>
        <location evidence="1">Cytoplasm</location>
    </subcellularLocation>
</comment>
<dbReference type="AlphaFoldDB" id="A0AAD4MN98"/>
<name>A0AAD4MN98_9BILA</name>
<dbReference type="Proteomes" id="UP001201812">
    <property type="component" value="Unassembled WGS sequence"/>
</dbReference>
<dbReference type="EMBL" id="JAKKPZ010000171">
    <property type="protein sequence ID" value="KAI1699689.1"/>
    <property type="molecule type" value="Genomic_DNA"/>
</dbReference>
<evidence type="ECO:0000256" key="7">
    <source>
        <dbReference type="SAM" id="SignalP"/>
    </source>
</evidence>
<dbReference type="Gene3D" id="1.25.40.170">
    <property type="entry name" value="Smaug, PHAT domain"/>
    <property type="match status" value="1"/>
</dbReference>
<reference evidence="9" key="1">
    <citation type="submission" date="2022-01" db="EMBL/GenBank/DDBJ databases">
        <title>Genome Sequence Resource for Two Populations of Ditylenchus destructor, the Migratory Endoparasitic Phytonematode.</title>
        <authorList>
            <person name="Zhang H."/>
            <person name="Lin R."/>
            <person name="Xie B."/>
        </authorList>
    </citation>
    <scope>NUCLEOTIDE SEQUENCE</scope>
    <source>
        <strain evidence="9">BazhouSP</strain>
    </source>
</reference>
<proteinExistence type="inferred from homology"/>
<dbReference type="Pfam" id="PF00536">
    <property type="entry name" value="SAM_1"/>
    <property type="match status" value="1"/>
</dbReference>
<accession>A0AAD4MN98</accession>
<feature type="region of interest" description="Disordered" evidence="6">
    <location>
        <begin position="530"/>
        <end position="562"/>
    </location>
</feature>
<keyword evidence="10" id="KW-1185">Reference proteome</keyword>
<evidence type="ECO:0000256" key="4">
    <source>
        <dbReference type="ARBA" id="ARBA00022491"/>
    </source>
</evidence>
<evidence type="ECO:0000256" key="1">
    <source>
        <dbReference type="ARBA" id="ARBA00004496"/>
    </source>
</evidence>
<dbReference type="Gene3D" id="1.10.150.50">
    <property type="entry name" value="Transcription Factor, Ets-1"/>
    <property type="match status" value="1"/>
</dbReference>
<feature type="signal peptide" evidence="7">
    <location>
        <begin position="1"/>
        <end position="19"/>
    </location>
</feature>
<dbReference type="PANTHER" id="PTHR12515">
    <property type="entry name" value="STERILE ALPHA MOTIF DOMAIN CONTAINING PROTEIN 4-RELATED"/>
    <property type="match status" value="1"/>
</dbReference>
<evidence type="ECO:0000313" key="9">
    <source>
        <dbReference type="EMBL" id="KAI1699689.1"/>
    </source>
</evidence>
<keyword evidence="7" id="KW-0732">Signal</keyword>